<dbReference type="AlphaFoldDB" id="A0A6P1Q5G2"/>
<feature type="chain" id="PRO_5026945286" description="DUF306 domain-containing protein" evidence="1">
    <location>
        <begin position="22"/>
        <end position="248"/>
    </location>
</feature>
<keyword evidence="3" id="KW-1185">Reference proteome</keyword>
<dbReference type="KEGG" id="mint:C7M51_04274"/>
<dbReference type="RefSeq" id="WP_160623466.1">
    <property type="nucleotide sequence ID" value="NZ_CP028271.1"/>
</dbReference>
<reference evidence="2 3" key="1">
    <citation type="submission" date="2018-03" db="EMBL/GenBank/DDBJ databases">
        <title>Pantoea intestinalis SRCM103226 isolated form the mealworm.</title>
        <authorList>
            <person name="Jeong D.-Y."/>
            <person name="Kim J.W."/>
        </authorList>
    </citation>
    <scope>NUCLEOTIDE SEQUENCE [LARGE SCALE GENOMIC DNA]</scope>
    <source>
        <strain evidence="2 3">SRCM103226</strain>
    </source>
</reference>
<sequence length="248" mass="27836">MKKKLFAFITVLALLPCTLLAKDLDLSRYDDPHGVSQVFDDVSITSALKQVTGSDYDTFVGNFDVIGERQKISDGGILIEGWLRDLQLENSSAFVIYPDGRLYAAWVVPESDVIHYKTNVQGEKNIQSDILNWSKKFANMKFNISQGAGNKTRVEFFDTDKFSIKLITECDDKECNNATYIGKRKNDGAALTLKGKVIRTSCDKSECPVIAFTFNNGKVRYMISKIDDSLMVIDDTKVIVNEKGIWSN</sequence>
<gene>
    <name evidence="2" type="ORF">C7M51_04274</name>
</gene>
<evidence type="ECO:0000313" key="2">
    <source>
        <dbReference type="EMBL" id="QHM73913.1"/>
    </source>
</evidence>
<keyword evidence="1" id="KW-0732">Signal</keyword>
<organism evidence="2 3">
    <name type="scientific">Mixta intestinalis</name>
    <dbReference type="NCBI Taxonomy" id="1615494"/>
    <lineage>
        <taxon>Bacteria</taxon>
        <taxon>Pseudomonadati</taxon>
        <taxon>Pseudomonadota</taxon>
        <taxon>Gammaproteobacteria</taxon>
        <taxon>Enterobacterales</taxon>
        <taxon>Erwiniaceae</taxon>
        <taxon>Mixta</taxon>
    </lineage>
</organism>
<dbReference type="Proteomes" id="UP000464053">
    <property type="component" value="Chromosome"/>
</dbReference>
<accession>A0A6P1Q5G2</accession>
<proteinExistence type="predicted"/>
<evidence type="ECO:0000313" key="3">
    <source>
        <dbReference type="Proteomes" id="UP000464053"/>
    </source>
</evidence>
<evidence type="ECO:0008006" key="4">
    <source>
        <dbReference type="Google" id="ProtNLM"/>
    </source>
</evidence>
<dbReference type="EMBL" id="CP028271">
    <property type="protein sequence ID" value="QHM73913.1"/>
    <property type="molecule type" value="Genomic_DNA"/>
</dbReference>
<evidence type="ECO:0000256" key="1">
    <source>
        <dbReference type="SAM" id="SignalP"/>
    </source>
</evidence>
<name>A0A6P1Q5G2_9GAMM</name>
<protein>
    <recommendedName>
        <fullName evidence="4">DUF306 domain-containing protein</fullName>
    </recommendedName>
</protein>
<dbReference type="OrthoDB" id="9109854at2"/>
<feature type="signal peptide" evidence="1">
    <location>
        <begin position="1"/>
        <end position="21"/>
    </location>
</feature>